<evidence type="ECO:0000259" key="4">
    <source>
        <dbReference type="Pfam" id="PF02902"/>
    </source>
</evidence>
<evidence type="ECO:0000256" key="1">
    <source>
        <dbReference type="ARBA" id="ARBA00005234"/>
    </source>
</evidence>
<dbReference type="InterPro" id="IPR003653">
    <property type="entry name" value="Peptidase_C48_C"/>
</dbReference>
<organism evidence="5">
    <name type="scientific">Glycine soja</name>
    <name type="common">Wild soybean</name>
    <dbReference type="NCBI Taxonomy" id="3848"/>
    <lineage>
        <taxon>Eukaryota</taxon>
        <taxon>Viridiplantae</taxon>
        <taxon>Streptophyta</taxon>
        <taxon>Embryophyta</taxon>
        <taxon>Tracheophyta</taxon>
        <taxon>Spermatophyta</taxon>
        <taxon>Magnoliopsida</taxon>
        <taxon>eudicotyledons</taxon>
        <taxon>Gunneridae</taxon>
        <taxon>Pentapetalae</taxon>
        <taxon>rosids</taxon>
        <taxon>fabids</taxon>
        <taxon>Fabales</taxon>
        <taxon>Fabaceae</taxon>
        <taxon>Papilionoideae</taxon>
        <taxon>50 kb inversion clade</taxon>
        <taxon>NPAAA clade</taxon>
        <taxon>indigoferoid/millettioid clade</taxon>
        <taxon>Phaseoleae</taxon>
        <taxon>Glycine</taxon>
        <taxon>Glycine subgen. Soja</taxon>
    </lineage>
</organism>
<evidence type="ECO:0000256" key="3">
    <source>
        <dbReference type="ARBA" id="ARBA00022801"/>
    </source>
</evidence>
<dbReference type="GO" id="GO:0008234">
    <property type="term" value="F:cysteine-type peptidase activity"/>
    <property type="evidence" value="ECO:0007669"/>
    <property type="project" value="InterPro"/>
</dbReference>
<accession>A0A0B2PA59</accession>
<name>A0A0B2PA59_GLYSO</name>
<gene>
    <name evidence="5" type="ORF">glysoja_045290</name>
</gene>
<dbReference type="Pfam" id="PF02902">
    <property type="entry name" value="Peptidase_C48"/>
    <property type="match status" value="1"/>
</dbReference>
<evidence type="ECO:0000256" key="2">
    <source>
        <dbReference type="ARBA" id="ARBA00022670"/>
    </source>
</evidence>
<dbReference type="InterPro" id="IPR038765">
    <property type="entry name" value="Papain-like_cys_pep_sf"/>
</dbReference>
<dbReference type="AlphaFoldDB" id="A0A0B2PA59"/>
<sequence length="79" mass="9361">AHWYLMVIDINDKKIYHLDCDLTSETEYDRKDTIKIMLEEKVVRIKVAIILLLGTHNQCKGELIRNAECNWHDCIHAEH</sequence>
<dbReference type="GO" id="GO:0006508">
    <property type="term" value="P:proteolysis"/>
    <property type="evidence" value="ECO:0007669"/>
    <property type="project" value="UniProtKB-KW"/>
</dbReference>
<dbReference type="SUPFAM" id="SSF54001">
    <property type="entry name" value="Cysteine proteinases"/>
    <property type="match status" value="1"/>
</dbReference>
<feature type="non-terminal residue" evidence="5">
    <location>
        <position position="1"/>
    </location>
</feature>
<dbReference type="Proteomes" id="UP000053555">
    <property type="component" value="Unassembled WGS sequence"/>
</dbReference>
<proteinExistence type="inferred from homology"/>
<keyword evidence="3" id="KW-0378">Hydrolase</keyword>
<keyword evidence="2" id="KW-0645">Protease</keyword>
<comment type="similarity">
    <text evidence="1">Belongs to the peptidase C48 family.</text>
</comment>
<dbReference type="EMBL" id="KN667740">
    <property type="protein sequence ID" value="KHN06091.1"/>
    <property type="molecule type" value="Genomic_DNA"/>
</dbReference>
<feature type="domain" description="Ubiquitin-like protease family profile" evidence="4">
    <location>
        <begin position="2"/>
        <end position="38"/>
    </location>
</feature>
<protein>
    <recommendedName>
        <fullName evidence="4">Ubiquitin-like protease family profile domain-containing protein</fullName>
    </recommendedName>
</protein>
<reference evidence="5" key="1">
    <citation type="submission" date="2014-07" db="EMBL/GenBank/DDBJ databases">
        <title>Identification of a novel salt tolerance gene in wild soybean by whole-genome sequencing.</title>
        <authorList>
            <person name="Lam H.-M."/>
            <person name="Qi X."/>
            <person name="Li M.-W."/>
            <person name="Liu X."/>
            <person name="Xie M."/>
            <person name="Ni M."/>
            <person name="Xu X."/>
        </authorList>
    </citation>
    <scope>NUCLEOTIDE SEQUENCE [LARGE SCALE GENOMIC DNA]</scope>
    <source>
        <tissue evidence="5">Root</tissue>
    </source>
</reference>
<evidence type="ECO:0000313" key="5">
    <source>
        <dbReference type="EMBL" id="KHN06091.1"/>
    </source>
</evidence>